<name>A0A2W4RNG8_9GAMM</name>
<accession>A0A2W4RNG8</accession>
<dbReference type="Proteomes" id="UP000249396">
    <property type="component" value="Unassembled WGS sequence"/>
</dbReference>
<dbReference type="AlphaFoldDB" id="A0A2W4RNG8"/>
<evidence type="ECO:0000313" key="2">
    <source>
        <dbReference type="Proteomes" id="UP000249396"/>
    </source>
</evidence>
<reference evidence="1 2" key="1">
    <citation type="journal article" date="2018" name="Aquat. Microb. Ecol.">
        <title>Gammaproteobacterial methanotrophs dominate.</title>
        <authorList>
            <person name="Rissanen A.J."/>
            <person name="Saarenheimo J."/>
            <person name="Tiirola M."/>
            <person name="Peura S."/>
            <person name="Aalto S.L."/>
            <person name="Karvinen A."/>
            <person name="Nykanen H."/>
        </authorList>
    </citation>
    <scope>NUCLEOTIDE SEQUENCE [LARGE SCALE GENOMIC DNA]</scope>
    <source>
        <strain evidence="1">AMbin10</strain>
    </source>
</reference>
<organism evidence="1 2">
    <name type="scientific">Candidatus Methylumidiphilus alinenensis</name>
    <dbReference type="NCBI Taxonomy" id="2202197"/>
    <lineage>
        <taxon>Bacteria</taxon>
        <taxon>Pseudomonadati</taxon>
        <taxon>Pseudomonadota</taxon>
        <taxon>Gammaproteobacteria</taxon>
        <taxon>Methylococcales</taxon>
        <taxon>Candidatus Methylumidiphilus</taxon>
    </lineage>
</organism>
<sequence>MQTIELETIIDNRREIHLKLPQEAKLGLAWVIVQYEVDKQPASKGNMDDFLDTLPLNPSGRSHADILHQVQEERDSWGVEA</sequence>
<evidence type="ECO:0000313" key="1">
    <source>
        <dbReference type="EMBL" id="PZN83936.1"/>
    </source>
</evidence>
<dbReference type="EMBL" id="QJPH01000171">
    <property type="protein sequence ID" value="PZN83936.1"/>
    <property type="molecule type" value="Genomic_DNA"/>
</dbReference>
<gene>
    <name evidence="1" type="ORF">DM484_03545</name>
</gene>
<protein>
    <submittedName>
        <fullName evidence="1">Uncharacterized protein</fullName>
    </submittedName>
</protein>
<comment type="caution">
    <text evidence="1">The sequence shown here is derived from an EMBL/GenBank/DDBJ whole genome shotgun (WGS) entry which is preliminary data.</text>
</comment>
<proteinExistence type="predicted"/>